<evidence type="ECO:0000313" key="2">
    <source>
        <dbReference type="Proteomes" id="UP000286931"/>
    </source>
</evidence>
<gene>
    <name evidence="1" type="ORF">EHYA_01707</name>
</gene>
<organism evidence="1 2">
    <name type="scientific">Embleya hyalina</name>
    <dbReference type="NCBI Taxonomy" id="516124"/>
    <lineage>
        <taxon>Bacteria</taxon>
        <taxon>Bacillati</taxon>
        <taxon>Actinomycetota</taxon>
        <taxon>Actinomycetes</taxon>
        <taxon>Kitasatosporales</taxon>
        <taxon>Streptomycetaceae</taxon>
        <taxon>Embleya</taxon>
    </lineage>
</organism>
<sequence>MALTLIILVALACAVVAWFVADGFVRRQDARVLAAMVVDPLVDHMPRESCWMCDPAADRYDGRACPTCHLLNEVTPDRPIPFSLTEEPPPWH</sequence>
<comment type="caution">
    <text evidence="1">The sequence shown here is derived from an EMBL/GenBank/DDBJ whole genome shotgun (WGS) entry which is preliminary data.</text>
</comment>
<accession>A0A401YHG9</accession>
<dbReference type="EMBL" id="BIFH01000015">
    <property type="protein sequence ID" value="GCD94051.1"/>
    <property type="molecule type" value="Genomic_DNA"/>
</dbReference>
<dbReference type="AlphaFoldDB" id="A0A401YHG9"/>
<dbReference type="Proteomes" id="UP000286931">
    <property type="component" value="Unassembled WGS sequence"/>
</dbReference>
<evidence type="ECO:0000313" key="1">
    <source>
        <dbReference type="EMBL" id="GCD94051.1"/>
    </source>
</evidence>
<proteinExistence type="predicted"/>
<protein>
    <submittedName>
        <fullName evidence="1">Uncharacterized protein</fullName>
    </submittedName>
</protein>
<dbReference type="RefSeq" id="WP_126636282.1">
    <property type="nucleotide sequence ID" value="NZ_BIFH01000015.1"/>
</dbReference>
<keyword evidence="2" id="KW-1185">Reference proteome</keyword>
<name>A0A401YHG9_9ACTN</name>
<reference evidence="1 2" key="1">
    <citation type="submission" date="2018-12" db="EMBL/GenBank/DDBJ databases">
        <title>Draft genome sequence of Embleya hyalina NBRC 13850T.</title>
        <authorList>
            <person name="Komaki H."/>
            <person name="Hosoyama A."/>
            <person name="Kimura A."/>
            <person name="Ichikawa N."/>
            <person name="Tamura T."/>
        </authorList>
    </citation>
    <scope>NUCLEOTIDE SEQUENCE [LARGE SCALE GENOMIC DNA]</scope>
    <source>
        <strain evidence="1 2">NBRC 13850</strain>
    </source>
</reference>
<dbReference type="OrthoDB" id="3405537at2"/>